<feature type="compositionally biased region" description="Polar residues" evidence="5">
    <location>
        <begin position="586"/>
        <end position="602"/>
    </location>
</feature>
<feature type="coiled-coil region" evidence="4">
    <location>
        <begin position="780"/>
        <end position="807"/>
    </location>
</feature>
<proteinExistence type="predicted"/>
<comment type="subcellular location">
    <subcellularLocation>
        <location evidence="1">Cytoplasm</location>
    </subcellularLocation>
</comment>
<dbReference type="PANTHER" id="PTHR19354:SF2">
    <property type="entry name" value="LEUCINE-RICH REPEAT-CONTAINING PROTEIN DDB_G0290503"/>
    <property type="match status" value="1"/>
</dbReference>
<evidence type="ECO:0000256" key="2">
    <source>
        <dbReference type="ARBA" id="ARBA00022490"/>
    </source>
</evidence>
<dbReference type="Proteomes" id="UP000887540">
    <property type="component" value="Unplaced"/>
</dbReference>
<feature type="coiled-coil region" evidence="4">
    <location>
        <begin position="955"/>
        <end position="993"/>
    </location>
</feature>
<feature type="region of interest" description="Disordered" evidence="5">
    <location>
        <begin position="63"/>
        <end position="174"/>
    </location>
</feature>
<reference evidence="7" key="1">
    <citation type="submission" date="2022-11" db="UniProtKB">
        <authorList>
            <consortium name="WormBaseParasite"/>
        </authorList>
    </citation>
    <scope>IDENTIFICATION</scope>
</reference>
<feature type="region of interest" description="Disordered" evidence="5">
    <location>
        <begin position="333"/>
        <end position="362"/>
    </location>
</feature>
<feature type="region of interest" description="Disordered" evidence="5">
    <location>
        <begin position="385"/>
        <end position="414"/>
    </location>
</feature>
<name>A0A914EE96_9BILA</name>
<feature type="compositionally biased region" description="Basic and acidic residues" evidence="5">
    <location>
        <begin position="95"/>
        <end position="105"/>
    </location>
</feature>
<keyword evidence="6" id="KW-1185">Reference proteome</keyword>
<feature type="region of interest" description="Disordered" evidence="5">
    <location>
        <begin position="586"/>
        <end position="610"/>
    </location>
</feature>
<feature type="compositionally biased region" description="Polar residues" evidence="5">
    <location>
        <begin position="341"/>
        <end position="362"/>
    </location>
</feature>
<evidence type="ECO:0000256" key="1">
    <source>
        <dbReference type="ARBA" id="ARBA00004496"/>
    </source>
</evidence>
<accession>A0A914EE96</accession>
<feature type="compositionally biased region" description="Polar residues" evidence="5">
    <location>
        <begin position="713"/>
        <end position="761"/>
    </location>
</feature>
<feature type="compositionally biased region" description="Polar residues" evidence="5">
    <location>
        <begin position="125"/>
        <end position="141"/>
    </location>
</feature>
<protein>
    <submittedName>
        <fullName evidence="7">Uncharacterized protein</fullName>
    </submittedName>
</protein>
<feature type="region of interest" description="Disordered" evidence="5">
    <location>
        <begin position="427"/>
        <end position="451"/>
    </location>
</feature>
<feature type="region of interest" description="Disordered" evidence="5">
    <location>
        <begin position="635"/>
        <end position="662"/>
    </location>
</feature>
<dbReference type="WBParaSite" id="ACRNAN_scaffold745.g13477.t1">
    <property type="protein sequence ID" value="ACRNAN_scaffold745.g13477.t1"/>
    <property type="gene ID" value="ACRNAN_scaffold745.g13477"/>
</dbReference>
<feature type="coiled-coil region" evidence="4">
    <location>
        <begin position="837"/>
        <end position="885"/>
    </location>
</feature>
<evidence type="ECO:0000256" key="5">
    <source>
        <dbReference type="SAM" id="MobiDB-lite"/>
    </source>
</evidence>
<feature type="compositionally biased region" description="Polar residues" evidence="5">
    <location>
        <begin position="148"/>
        <end position="159"/>
    </location>
</feature>
<dbReference type="GO" id="GO:0005737">
    <property type="term" value="C:cytoplasm"/>
    <property type="evidence" value="ECO:0007669"/>
    <property type="project" value="UniProtKB-SubCell"/>
</dbReference>
<feature type="compositionally biased region" description="Polar residues" evidence="5">
    <location>
        <begin position="636"/>
        <end position="655"/>
    </location>
</feature>
<feature type="compositionally biased region" description="Low complexity" evidence="5">
    <location>
        <begin position="696"/>
        <end position="712"/>
    </location>
</feature>
<dbReference type="PANTHER" id="PTHR19354">
    <property type="entry name" value="ZIPPER PUTATIVE TUMOR SUPPRESSOR 2 HOMOLOG-LIKE PROTEIN-RELATED"/>
    <property type="match status" value="1"/>
</dbReference>
<evidence type="ECO:0000256" key="3">
    <source>
        <dbReference type="ARBA" id="ARBA00023054"/>
    </source>
</evidence>
<dbReference type="AlphaFoldDB" id="A0A914EE96"/>
<feature type="compositionally biased region" description="Basic and acidic residues" evidence="5">
    <location>
        <begin position="427"/>
        <end position="436"/>
    </location>
</feature>
<organism evidence="6 7">
    <name type="scientific">Acrobeloides nanus</name>
    <dbReference type="NCBI Taxonomy" id="290746"/>
    <lineage>
        <taxon>Eukaryota</taxon>
        <taxon>Metazoa</taxon>
        <taxon>Ecdysozoa</taxon>
        <taxon>Nematoda</taxon>
        <taxon>Chromadorea</taxon>
        <taxon>Rhabditida</taxon>
        <taxon>Tylenchina</taxon>
        <taxon>Cephalobomorpha</taxon>
        <taxon>Cephaloboidea</taxon>
        <taxon>Cephalobidae</taxon>
        <taxon>Acrobeloides</taxon>
    </lineage>
</organism>
<feature type="compositionally biased region" description="Polar residues" evidence="5">
    <location>
        <begin position="438"/>
        <end position="447"/>
    </location>
</feature>
<dbReference type="InterPro" id="IPR045329">
    <property type="entry name" value="LZTS"/>
</dbReference>
<sequence length="1046" mass="116691">MSTETNQQETTTFKEKPNELKIFKTRKEIKECKEEGRVSPTKKLMDSFLKKIPHFTSFKSCNISHQQVKSQSPQRQATTAIPDERNSAKTNNNKRPVEASIERKSPVKVPKAELSAPIPAKIDENLNNGFAPRNTSNNMANTKEESSNETSNQPCQNEILSDDPKESTVQSNGIESRISQTIIMKKKRADSSADALILQRLNPSPTKFNEFSKDMFVFTAPNRAKVSATVTLDRPPKLASQETKLSGATSTSAIVDALATEARSSSSNTLVPHSATNSVKSGSSCTLISTVSSSSGPVLNASVGNTLTVTTAGTAMSNNTNLSTNTISTTYSATSLPPAMPSSQSTNSVANPSNGKTPSSSFADKLSRSFFDLTQGSQDRLQKWKTKLQTGKRPQREKDGSEPPLNRKMSTLSGNFLGDTEVLVDWSTRDSPEKPRFLTSNPKTNEISPRPLHASKSASQALTRDFEPFIPTISPSLSKHNSLRESEMEHRTLKHRDNYHSGSDKNLSMHYQNMKNLQQLVQTIEGYSNDKNRSIDLDLPPPARIMPFSGIKPQDDGIIRPIAFRPNALNKNSADRQSFNSESASFFVKTPNSTSPSDSNVETKPLREQSKSISNLSSALAASNVMAPLRARPIPQASTSTNSSPGNITKRNTTRQVEEENEYDTVPEYIDNKYFSENENHGNAPEAYSHIYPYQQPSSQSSLNRRSYYSNSTDTGNSSKSEGNHAPSNTTSNNAIHTNSPQSASNGIRKSASGVQQQNGNNHRHSFGLHITPSPSDSGIVDYETLIRDKENELSNVRQAMEHNEEALVRVYQEKEIHYKDQIVDLKQRLQVSQQGEATLRQQLSIAEDQRKSLQNTIQSLNNDKRMLQQKCQQIERELYNIRNRFDDFVRETSMQQQRTAGLCENCLRQKSSTTQNSSLANESFYENGFTSMDRRGTSKAPMPAPRLSKDTSIDRELRSEVEDLRSEISTLRDQLNNQIQFFAEERRRWENERANIARPPPHGVYDVRNNNEQDSSNVVGLINYPKNPYRPEKHCAVLYGNDRLI</sequence>
<feature type="compositionally biased region" description="Polar residues" evidence="5">
    <location>
        <begin position="63"/>
        <end position="79"/>
    </location>
</feature>
<evidence type="ECO:0000256" key="4">
    <source>
        <dbReference type="SAM" id="Coils"/>
    </source>
</evidence>
<evidence type="ECO:0000313" key="7">
    <source>
        <dbReference type="WBParaSite" id="ACRNAN_scaffold745.g13477.t1"/>
    </source>
</evidence>
<evidence type="ECO:0000313" key="6">
    <source>
        <dbReference type="Proteomes" id="UP000887540"/>
    </source>
</evidence>
<keyword evidence="3 4" id="KW-0175">Coiled coil</keyword>
<feature type="region of interest" description="Disordered" evidence="5">
    <location>
        <begin position="696"/>
        <end position="780"/>
    </location>
</feature>
<keyword evidence="2" id="KW-0963">Cytoplasm</keyword>